<organism evidence="1 2">
    <name type="scientific">Dermatophagoides pteronyssinus</name>
    <name type="common">European house dust mite</name>
    <dbReference type="NCBI Taxonomy" id="6956"/>
    <lineage>
        <taxon>Eukaryota</taxon>
        <taxon>Metazoa</taxon>
        <taxon>Ecdysozoa</taxon>
        <taxon>Arthropoda</taxon>
        <taxon>Chelicerata</taxon>
        <taxon>Arachnida</taxon>
        <taxon>Acari</taxon>
        <taxon>Acariformes</taxon>
        <taxon>Sarcoptiformes</taxon>
        <taxon>Astigmata</taxon>
        <taxon>Psoroptidia</taxon>
        <taxon>Analgoidea</taxon>
        <taxon>Pyroglyphidae</taxon>
        <taxon>Dermatophagoidinae</taxon>
        <taxon>Dermatophagoides</taxon>
    </lineage>
</organism>
<reference evidence="1 2" key="2">
    <citation type="journal article" date="2022" name="Mol. Biol. Evol.">
        <title>Comparative Genomics Reveals Insights into the Divergent Evolution of Astigmatic Mites and Household Pest Adaptations.</title>
        <authorList>
            <person name="Xiong Q."/>
            <person name="Wan A.T."/>
            <person name="Liu X."/>
            <person name="Fung C.S."/>
            <person name="Xiao X."/>
            <person name="Malainual N."/>
            <person name="Hou J."/>
            <person name="Wang L."/>
            <person name="Wang M."/>
            <person name="Yang K.Y."/>
            <person name="Cui Y."/>
            <person name="Leung E.L."/>
            <person name="Nong W."/>
            <person name="Shin S.K."/>
            <person name="Au S.W."/>
            <person name="Jeong K.Y."/>
            <person name="Chew F.T."/>
            <person name="Hui J.H."/>
            <person name="Leung T.F."/>
            <person name="Tungtrongchitr A."/>
            <person name="Zhong N."/>
            <person name="Liu Z."/>
            <person name="Tsui S.K."/>
        </authorList>
    </citation>
    <scope>NUCLEOTIDE SEQUENCE [LARGE SCALE GENOMIC DNA]</scope>
    <source>
        <strain evidence="1">Derp</strain>
    </source>
</reference>
<dbReference type="EMBL" id="NJHN03000077">
    <property type="protein sequence ID" value="KAH9417419.1"/>
    <property type="molecule type" value="Genomic_DNA"/>
</dbReference>
<gene>
    <name evidence="1" type="ORF">DERP_007417</name>
</gene>
<sequence>MLFTQTNLMLPSPMFPPASPPAPQKLIKGGGGGAWPGRPGLGKIIITVTSELILYLFIQN</sequence>
<reference evidence="1 2" key="1">
    <citation type="journal article" date="2018" name="J. Allergy Clin. Immunol.">
        <title>High-quality assembly of Dermatophagoides pteronyssinus genome and transcriptome reveals a wide range of novel allergens.</title>
        <authorList>
            <person name="Liu X.Y."/>
            <person name="Yang K.Y."/>
            <person name="Wang M.Q."/>
            <person name="Kwok J.S."/>
            <person name="Zeng X."/>
            <person name="Yang Z."/>
            <person name="Xiao X.J."/>
            <person name="Lau C.P."/>
            <person name="Li Y."/>
            <person name="Huang Z.M."/>
            <person name="Ba J.G."/>
            <person name="Yim A.K."/>
            <person name="Ouyang C.Y."/>
            <person name="Ngai S.M."/>
            <person name="Chan T.F."/>
            <person name="Leung E.L."/>
            <person name="Liu L."/>
            <person name="Liu Z.G."/>
            <person name="Tsui S.K."/>
        </authorList>
    </citation>
    <scope>NUCLEOTIDE SEQUENCE [LARGE SCALE GENOMIC DNA]</scope>
    <source>
        <strain evidence="1">Derp</strain>
    </source>
</reference>
<keyword evidence="2" id="KW-1185">Reference proteome</keyword>
<dbReference type="Proteomes" id="UP000887458">
    <property type="component" value="Unassembled WGS sequence"/>
</dbReference>
<name>A0ABQ8J4B3_DERPT</name>
<comment type="caution">
    <text evidence="1">The sequence shown here is derived from an EMBL/GenBank/DDBJ whole genome shotgun (WGS) entry which is preliminary data.</text>
</comment>
<accession>A0ABQ8J4B3</accession>
<protein>
    <submittedName>
        <fullName evidence="1">Uncharacterized protein</fullName>
    </submittedName>
</protein>
<evidence type="ECO:0000313" key="1">
    <source>
        <dbReference type="EMBL" id="KAH9417419.1"/>
    </source>
</evidence>
<evidence type="ECO:0000313" key="2">
    <source>
        <dbReference type="Proteomes" id="UP000887458"/>
    </source>
</evidence>
<proteinExistence type="predicted"/>